<proteinExistence type="predicted"/>
<dbReference type="Proteomes" id="UP000663623">
    <property type="component" value="Chromosome"/>
</dbReference>
<accession>A0ABN6E6U8</accession>
<keyword evidence="3" id="KW-1185">Reference proteome</keyword>
<gene>
    <name evidence="2" type="ORF">CaldiYA01_10480</name>
</gene>
<evidence type="ECO:0000313" key="2">
    <source>
        <dbReference type="EMBL" id="BCS81088.1"/>
    </source>
</evidence>
<evidence type="ECO:0000256" key="1">
    <source>
        <dbReference type="SAM" id="Phobius"/>
    </source>
</evidence>
<reference evidence="2 3" key="1">
    <citation type="submission" date="2021-02" db="EMBL/GenBank/DDBJ databases">
        <title>Nitrogen-fixing ability and nitrogen fixation related genes of thermophilic fermentative bacteria in the genus Caldicellulosiruptor.</title>
        <authorList>
            <person name="Chen Y."/>
            <person name="Nishihara A."/>
            <person name="Haruta S."/>
        </authorList>
    </citation>
    <scope>NUCLEOTIDE SEQUENCE [LARGE SCALE GENOMIC DNA]</scope>
    <source>
        <strain evidence="2 3">YA01</strain>
    </source>
</reference>
<keyword evidence="1" id="KW-0472">Membrane</keyword>
<name>A0ABN6E6U8_9FIRM</name>
<evidence type="ECO:0000313" key="3">
    <source>
        <dbReference type="Proteomes" id="UP000663623"/>
    </source>
</evidence>
<keyword evidence="1" id="KW-0812">Transmembrane</keyword>
<organism evidence="2 3">
    <name type="scientific">Caldicellulosiruptor diazotrophicus</name>
    <dbReference type="NCBI Taxonomy" id="2806205"/>
    <lineage>
        <taxon>Bacteria</taxon>
        <taxon>Bacillati</taxon>
        <taxon>Bacillota</taxon>
        <taxon>Bacillota incertae sedis</taxon>
        <taxon>Caldicellulosiruptorales</taxon>
        <taxon>Caldicellulosiruptoraceae</taxon>
        <taxon>Caldicellulosiruptor</taxon>
    </lineage>
</organism>
<protein>
    <submittedName>
        <fullName evidence="2">Uncharacterized protein</fullName>
    </submittedName>
</protein>
<dbReference type="EMBL" id="AP024480">
    <property type="protein sequence ID" value="BCS81088.1"/>
    <property type="molecule type" value="Genomic_DNA"/>
</dbReference>
<sequence>MLTIKGEKKEPITATLSAAITMIKSDLLANLLAVSLLSFTNISLYMGINVVENEAKILAKKTPGNSWAAIKESNL</sequence>
<keyword evidence="1" id="KW-1133">Transmembrane helix</keyword>
<feature type="transmembrane region" description="Helical" evidence="1">
    <location>
        <begin position="27"/>
        <end position="48"/>
    </location>
</feature>